<evidence type="ECO:0000313" key="9">
    <source>
        <dbReference type="Proteomes" id="UP001139721"/>
    </source>
</evidence>
<dbReference type="InterPro" id="IPR018313">
    <property type="entry name" value="SBP_3_CS"/>
</dbReference>
<keyword evidence="9" id="KW-1185">Reference proteome</keyword>
<accession>A0A9X2D0Z9</accession>
<dbReference type="SMART" id="SM00062">
    <property type="entry name" value="PBPb"/>
    <property type="match status" value="1"/>
</dbReference>
<evidence type="ECO:0000256" key="2">
    <source>
        <dbReference type="ARBA" id="ARBA00010333"/>
    </source>
</evidence>
<comment type="similarity">
    <text evidence="2 4">Belongs to the bacterial solute-binding protein 3 family.</text>
</comment>
<evidence type="ECO:0000256" key="4">
    <source>
        <dbReference type="RuleBase" id="RU003744"/>
    </source>
</evidence>
<proteinExistence type="inferred from homology"/>
<evidence type="ECO:0000256" key="5">
    <source>
        <dbReference type="SAM" id="SignalP"/>
    </source>
</evidence>
<name>A0A9X2D0Z9_9GAMM</name>
<feature type="chain" id="PRO_5040783284" evidence="5">
    <location>
        <begin position="23"/>
        <end position="241"/>
    </location>
</feature>
<dbReference type="SUPFAM" id="SSF53850">
    <property type="entry name" value="Periplasmic binding protein-like II"/>
    <property type="match status" value="1"/>
</dbReference>
<dbReference type="PANTHER" id="PTHR35936">
    <property type="entry name" value="MEMBRANE-BOUND LYTIC MUREIN TRANSGLYCOSYLASE F"/>
    <property type="match status" value="1"/>
</dbReference>
<organism evidence="8 9">
    <name type="scientific">Legionella maioricensis</name>
    <dbReference type="NCBI Taxonomy" id="2896528"/>
    <lineage>
        <taxon>Bacteria</taxon>
        <taxon>Pseudomonadati</taxon>
        <taxon>Pseudomonadota</taxon>
        <taxon>Gammaproteobacteria</taxon>
        <taxon>Legionellales</taxon>
        <taxon>Legionellaceae</taxon>
        <taxon>Legionella</taxon>
    </lineage>
</organism>
<dbReference type="EMBL" id="JAJKBJ010000010">
    <property type="protein sequence ID" value="MCL9684403.1"/>
    <property type="molecule type" value="Genomic_DNA"/>
</dbReference>
<dbReference type="GO" id="GO:0016020">
    <property type="term" value="C:membrane"/>
    <property type="evidence" value="ECO:0007669"/>
    <property type="project" value="InterPro"/>
</dbReference>
<dbReference type="RefSeq" id="WP_250421742.1">
    <property type="nucleotide sequence ID" value="NZ_JAKSZS010000012.1"/>
</dbReference>
<feature type="signal peptide" evidence="5">
    <location>
        <begin position="1"/>
        <end position="22"/>
    </location>
</feature>
<sequence length="241" mass="28023">MMMRSVYILYLFFCLLTANAHAQNLVIGTLSNDPPFEFKEAPHTFSGFDIDIMNEICKKMERQCTFKTFNFHKLFGALNEGKIDLAIAAIIITPERKRHFLFSLPYKFNYQQFITLAHSSLQHSSQLRGKRIGIYKGSPEQSAVYNKFKGHVEIKLYDHVDELVFALKNKKVDAIVLEYPRAMYWLSNTKDFKLLGHQFRAGEGYGIVAKLGKEHLIQQVNQALERMEKDGSYLQIYQLYF</sequence>
<keyword evidence="3 5" id="KW-0732">Signal</keyword>
<evidence type="ECO:0000259" key="6">
    <source>
        <dbReference type="SMART" id="SM00062"/>
    </source>
</evidence>
<feature type="domain" description="Solute-binding protein family 3/N-terminal" evidence="6">
    <location>
        <begin position="24"/>
        <end position="241"/>
    </location>
</feature>
<feature type="domain" description="Ionotropic glutamate receptor C-terminal" evidence="7">
    <location>
        <begin position="24"/>
        <end position="241"/>
    </location>
</feature>
<dbReference type="PANTHER" id="PTHR35936:SF17">
    <property type="entry name" value="ARGININE-BINDING EXTRACELLULAR PROTEIN ARTP"/>
    <property type="match status" value="1"/>
</dbReference>
<protein>
    <submittedName>
        <fullName evidence="8">Transporter substrate-binding domain-containing protein</fullName>
    </submittedName>
</protein>
<gene>
    <name evidence="8" type="ORF">LOX96_09885</name>
</gene>
<dbReference type="AlphaFoldDB" id="A0A9X2D0Z9"/>
<evidence type="ECO:0000259" key="7">
    <source>
        <dbReference type="SMART" id="SM00079"/>
    </source>
</evidence>
<dbReference type="Pfam" id="PF00497">
    <property type="entry name" value="SBP_bac_3"/>
    <property type="match status" value="1"/>
</dbReference>
<dbReference type="InterPro" id="IPR001638">
    <property type="entry name" value="Solute-binding_3/MltF_N"/>
</dbReference>
<evidence type="ECO:0000256" key="3">
    <source>
        <dbReference type="ARBA" id="ARBA00022729"/>
    </source>
</evidence>
<dbReference type="InterPro" id="IPR001320">
    <property type="entry name" value="Iontro_rcpt_C"/>
</dbReference>
<evidence type="ECO:0000313" key="8">
    <source>
        <dbReference type="EMBL" id="MCL9684403.1"/>
    </source>
</evidence>
<dbReference type="GO" id="GO:0030313">
    <property type="term" value="C:cell envelope"/>
    <property type="evidence" value="ECO:0007669"/>
    <property type="project" value="UniProtKB-SubCell"/>
</dbReference>
<dbReference type="GO" id="GO:0015276">
    <property type="term" value="F:ligand-gated monoatomic ion channel activity"/>
    <property type="evidence" value="ECO:0007669"/>
    <property type="project" value="InterPro"/>
</dbReference>
<dbReference type="SMART" id="SM00079">
    <property type="entry name" value="PBPe"/>
    <property type="match status" value="1"/>
</dbReference>
<comment type="subcellular location">
    <subcellularLocation>
        <location evidence="1">Cell envelope</location>
    </subcellularLocation>
</comment>
<dbReference type="Gene3D" id="3.40.190.10">
    <property type="entry name" value="Periplasmic binding protein-like II"/>
    <property type="match status" value="2"/>
</dbReference>
<dbReference type="PROSITE" id="PS01039">
    <property type="entry name" value="SBP_BACTERIAL_3"/>
    <property type="match status" value="1"/>
</dbReference>
<evidence type="ECO:0000256" key="1">
    <source>
        <dbReference type="ARBA" id="ARBA00004196"/>
    </source>
</evidence>
<reference evidence="8" key="1">
    <citation type="submission" date="2021-11" db="EMBL/GenBank/DDBJ databases">
        <title>Legionella maioricencis sp. nov., a new species isolated from hot water samples in Mallorca.</title>
        <authorList>
            <person name="Crespi S."/>
            <person name="Drasar V."/>
            <person name="Salva-Serra F."/>
            <person name="Jaen-Luchoro D."/>
            <person name="Pineiro-Iglesias B."/>
            <person name="Aliaga F."/>
            <person name="Fernandez-Juarez V."/>
            <person name="Coll G."/>
            <person name="Moore E.R.B."/>
            <person name="Bennasar-Figueras A."/>
        </authorList>
    </citation>
    <scope>NUCLEOTIDE SEQUENCE</scope>
    <source>
        <strain evidence="8">HCPI-6</strain>
    </source>
</reference>
<comment type="caution">
    <text evidence="8">The sequence shown here is derived from an EMBL/GenBank/DDBJ whole genome shotgun (WGS) entry which is preliminary data.</text>
</comment>
<dbReference type="Proteomes" id="UP001139721">
    <property type="component" value="Unassembled WGS sequence"/>
</dbReference>